<keyword evidence="10 13" id="KW-0234">DNA repair</keyword>
<evidence type="ECO:0000256" key="5">
    <source>
        <dbReference type="ARBA" id="ARBA00022759"/>
    </source>
</evidence>
<evidence type="ECO:0000256" key="12">
    <source>
        <dbReference type="ARBA" id="ARBA00029523"/>
    </source>
</evidence>
<feature type="binding site" evidence="13">
    <location>
        <position position="59"/>
    </location>
    <ligand>
        <name>Mg(2+)</name>
        <dbReference type="ChEBI" id="CHEBI:18420"/>
    </ligand>
</feature>
<feature type="binding site" evidence="13">
    <location>
        <position position="72"/>
    </location>
    <ligand>
        <name>Mg(2+)</name>
        <dbReference type="ChEBI" id="CHEBI:18420"/>
    </ligand>
</feature>
<feature type="site" description="Transition state stabilizer" evidence="13">
    <location>
        <position position="74"/>
    </location>
</feature>
<dbReference type="SUPFAM" id="SSF52980">
    <property type="entry name" value="Restriction endonuclease-like"/>
    <property type="match status" value="1"/>
</dbReference>
<sequence>MQFYQNRGMFTETLVNNTIDWYYMQNIAFFKKNHVPLKLNKIDKSNRRIYGQILKAGLDYYGLYQGQYIEFEVKETQQPDFMLTQLKKHQFYQMQRIEKFGGITFLILNFLCAEKIYFIPFAAIEKLKQEQIKKISLEWCQKNAREMQIHFPGIIKWLDFLNKK</sequence>
<proteinExistence type="inferred from homology"/>
<evidence type="ECO:0000256" key="10">
    <source>
        <dbReference type="ARBA" id="ARBA00023204"/>
    </source>
</evidence>
<comment type="caution">
    <text evidence="14">The sequence shown here is derived from an EMBL/GenBank/DDBJ whole genome shotgun (WGS) entry which is preliminary data.</text>
</comment>
<protein>
    <recommendedName>
        <fullName evidence="12 13">Holliday junction resolvase RecU</fullName>
        <ecNumber evidence="13">3.1.21.10</ecNumber>
    </recommendedName>
    <alternativeName>
        <fullName evidence="13">Recombination protein U homolog</fullName>
    </alternativeName>
</protein>
<evidence type="ECO:0000256" key="7">
    <source>
        <dbReference type="ARBA" id="ARBA00022801"/>
    </source>
</evidence>
<comment type="function">
    <text evidence="13">Endonuclease that resolves Holliday junction intermediates in genetic recombination. Cleaves mobile four-strand junctions by introducing symmetrical nicks in paired strands. Promotes annealing of linear ssDNA with homologous dsDNA. Required for DNA repair, homologous recombination and chromosome segregation.</text>
</comment>
<gene>
    <name evidence="13" type="primary">recU</name>
    <name evidence="14" type="ORF">J2Z62_000103</name>
</gene>
<keyword evidence="7 13" id="KW-0378">Hydrolase</keyword>
<comment type="subcellular location">
    <subcellularLocation>
        <location evidence="1 13">Cytoplasm</location>
    </subcellularLocation>
</comment>
<keyword evidence="15" id="KW-1185">Reference proteome</keyword>
<evidence type="ECO:0000256" key="13">
    <source>
        <dbReference type="HAMAP-Rule" id="MF_00130"/>
    </source>
</evidence>
<evidence type="ECO:0000256" key="1">
    <source>
        <dbReference type="ARBA" id="ARBA00004496"/>
    </source>
</evidence>
<comment type="similarity">
    <text evidence="11 13">Belongs to the RecU family.</text>
</comment>
<evidence type="ECO:0000256" key="6">
    <source>
        <dbReference type="ARBA" id="ARBA00022763"/>
    </source>
</evidence>
<keyword evidence="8 13" id="KW-0460">Magnesium</keyword>
<organism evidence="14 15">
    <name type="scientific">Mycoplasmoides fastidiosum</name>
    <dbReference type="NCBI Taxonomy" id="92758"/>
    <lineage>
        <taxon>Bacteria</taxon>
        <taxon>Bacillati</taxon>
        <taxon>Mycoplasmatota</taxon>
        <taxon>Mycoplasmoidales</taxon>
        <taxon>Mycoplasmoidaceae</taxon>
        <taxon>Mycoplasmoides</taxon>
    </lineage>
</organism>
<dbReference type="Gene3D" id="3.40.1350.10">
    <property type="match status" value="1"/>
</dbReference>
<dbReference type="Proteomes" id="UP001240643">
    <property type="component" value="Unassembled WGS sequence"/>
</dbReference>
<evidence type="ECO:0000313" key="15">
    <source>
        <dbReference type="Proteomes" id="UP001240643"/>
    </source>
</evidence>
<keyword evidence="2 13" id="KW-0963">Cytoplasm</keyword>
<dbReference type="InterPro" id="IPR011335">
    <property type="entry name" value="Restrct_endonuc-II-like"/>
</dbReference>
<dbReference type="EC" id="3.1.21.10" evidence="13"/>
<comment type="cofactor">
    <cofactor evidence="13">
        <name>Mg(2+)</name>
        <dbReference type="ChEBI" id="CHEBI:18420"/>
    </cofactor>
    <text evidence="13">Binds 1 Mg(2+) ion per subunit.</text>
</comment>
<dbReference type="RefSeq" id="WP_256547853.1">
    <property type="nucleotide sequence ID" value="NZ_CP101809.1"/>
</dbReference>
<comment type="caution">
    <text evidence="13">Lacks conserved residue(s) required for the propagation of feature annotation.</text>
</comment>
<comment type="catalytic activity">
    <reaction evidence="13">
        <text>Endonucleolytic cleavage at a junction such as a reciprocal single-stranded crossover between two homologous DNA duplexes (Holliday junction).</text>
        <dbReference type="EC" id="3.1.21.10"/>
    </reaction>
</comment>
<evidence type="ECO:0000256" key="9">
    <source>
        <dbReference type="ARBA" id="ARBA00023172"/>
    </source>
</evidence>
<dbReference type="EMBL" id="JAUSWO010000001">
    <property type="protein sequence ID" value="MDQ0513665.1"/>
    <property type="molecule type" value="Genomic_DNA"/>
</dbReference>
<keyword evidence="4 13" id="KW-0479">Metal-binding</keyword>
<feature type="binding site" evidence="13">
    <location>
        <position position="90"/>
    </location>
    <ligand>
        <name>Mg(2+)</name>
        <dbReference type="ChEBI" id="CHEBI:18420"/>
    </ligand>
</feature>
<reference evidence="14" key="1">
    <citation type="submission" date="2023-07" db="EMBL/GenBank/DDBJ databases">
        <title>Genomic Encyclopedia of Type Strains, Phase IV (KMG-IV): sequencing the most valuable type-strain genomes for metagenomic binning, comparative biology and taxonomic classification.</title>
        <authorList>
            <person name="Goeker M."/>
        </authorList>
    </citation>
    <scope>NUCLEOTIDE SEQUENCE [LARGE SCALE GENOMIC DNA]</scope>
    <source>
        <strain evidence="14">DSM 21204</strain>
    </source>
</reference>
<evidence type="ECO:0000313" key="14">
    <source>
        <dbReference type="EMBL" id="MDQ0513665.1"/>
    </source>
</evidence>
<name>A0ABU0LYB0_9BACT</name>
<keyword evidence="9 13" id="KW-0233">DNA recombination</keyword>
<evidence type="ECO:0000256" key="2">
    <source>
        <dbReference type="ARBA" id="ARBA00022490"/>
    </source>
</evidence>
<dbReference type="InterPro" id="IPR011856">
    <property type="entry name" value="tRNA_endonuc-like_dom_sf"/>
</dbReference>
<evidence type="ECO:0000256" key="8">
    <source>
        <dbReference type="ARBA" id="ARBA00022842"/>
    </source>
</evidence>
<keyword evidence="5 13" id="KW-0255">Endonuclease</keyword>
<accession>A0ABU0LYB0</accession>
<dbReference type="Pfam" id="PF03838">
    <property type="entry name" value="RecU"/>
    <property type="match status" value="1"/>
</dbReference>
<evidence type="ECO:0000256" key="11">
    <source>
        <dbReference type="ARBA" id="ARBA00023447"/>
    </source>
</evidence>
<evidence type="ECO:0000256" key="3">
    <source>
        <dbReference type="ARBA" id="ARBA00022722"/>
    </source>
</evidence>
<keyword evidence="6 13" id="KW-0227">DNA damage</keyword>
<evidence type="ECO:0000256" key="4">
    <source>
        <dbReference type="ARBA" id="ARBA00022723"/>
    </source>
</evidence>
<keyword evidence="3 13" id="KW-0540">Nuclease</keyword>
<dbReference type="InterPro" id="IPR004612">
    <property type="entry name" value="Resolv_RecU"/>
</dbReference>
<dbReference type="HAMAP" id="MF_00130">
    <property type="entry name" value="RecU"/>
    <property type="match status" value="1"/>
</dbReference>